<keyword evidence="4 5" id="KW-0119">Carbohydrate metabolism</keyword>
<dbReference type="PANTHER" id="PTHR10091:SF0">
    <property type="entry name" value="GALACTOSE MUTAROTASE"/>
    <property type="match status" value="1"/>
</dbReference>
<evidence type="ECO:0000256" key="2">
    <source>
        <dbReference type="ARBA" id="ARBA00006206"/>
    </source>
</evidence>
<organism evidence="9 10">
    <name type="scientific">Peptostreptococcus anaerobius</name>
    <dbReference type="NCBI Taxonomy" id="1261"/>
    <lineage>
        <taxon>Bacteria</taxon>
        <taxon>Bacillati</taxon>
        <taxon>Bacillota</taxon>
        <taxon>Clostridia</taxon>
        <taxon>Peptostreptococcales</taxon>
        <taxon>Peptostreptococcaceae</taxon>
        <taxon>Peptostreptococcus</taxon>
    </lineage>
</organism>
<dbReference type="InterPro" id="IPR014718">
    <property type="entry name" value="GH-type_carb-bd"/>
</dbReference>
<feature type="active site" description="Proton acceptor" evidence="6">
    <location>
        <position position="322"/>
    </location>
</feature>
<evidence type="ECO:0000256" key="6">
    <source>
        <dbReference type="PIRSR" id="PIRSR005096-1"/>
    </source>
</evidence>
<dbReference type="GO" id="GO:0030246">
    <property type="term" value="F:carbohydrate binding"/>
    <property type="evidence" value="ECO:0007669"/>
    <property type="project" value="InterPro"/>
</dbReference>
<dbReference type="InterPro" id="IPR011013">
    <property type="entry name" value="Gal_mutarotase_sf_dom"/>
</dbReference>
<evidence type="ECO:0000256" key="7">
    <source>
        <dbReference type="PIRSR" id="PIRSR005096-2"/>
    </source>
</evidence>
<evidence type="ECO:0000313" key="9">
    <source>
        <dbReference type="EMBL" id="KXI13636.1"/>
    </source>
</evidence>
<comment type="pathway">
    <text evidence="1 5">Carbohydrate metabolism; hexose metabolism.</text>
</comment>
<feature type="binding site" evidence="8">
    <location>
        <begin position="177"/>
        <end position="179"/>
    </location>
    <ligand>
        <name>beta-D-galactose</name>
        <dbReference type="ChEBI" id="CHEBI:27667"/>
    </ligand>
</feature>
<comment type="caution">
    <text evidence="9">The sequence shown here is derived from an EMBL/GenBank/DDBJ whole genome shotgun (WGS) entry which is preliminary data.</text>
</comment>
<reference evidence="9 10" key="1">
    <citation type="submission" date="2016-02" db="EMBL/GenBank/DDBJ databases">
        <authorList>
            <person name="Wen L."/>
            <person name="He K."/>
            <person name="Yang H."/>
        </authorList>
    </citation>
    <scope>NUCLEOTIDE SEQUENCE [LARGE SCALE GENOMIC DNA]</scope>
    <source>
        <strain evidence="9 10">MJR8628A</strain>
    </source>
</reference>
<dbReference type="GO" id="GO:0033499">
    <property type="term" value="P:galactose catabolic process via UDP-galactose, Leloir pathway"/>
    <property type="evidence" value="ECO:0007669"/>
    <property type="project" value="TreeGrafter"/>
</dbReference>
<proteinExistence type="inferred from homology"/>
<sequence>MKNFKKKLFGKIGNQKINLYTFENDRGHCLDIMNYGACIRKYTSPDKDGIFSNIVLSLDRLEDYIDTPPNFGFALGPVAGRIGNASFKLGDDFYKLEKNLGDTHLHSASTGFNKSVFEVESVDNNGIVMFLDRPHMTGGYPGNLKAWIEYRLGEDGSLTINYRAKSDKDTLFNPSNHSYFNLGDDTGLGLRDHVLKIRSNHLVPIDSQGLPIEDYNPTNWNPDQGLARLNKEINRGMDLEDIFSYPHPQIQDTNGLDHPFYLDKHQSDSIEEVALLSHRKTGRSISLKTSAPCLVVYTANGPNPGIKINGKQAPQHMGIALETQIMPDAINRPYLGNIILKKDQVFTSTTIITPDTCY</sequence>
<feature type="active site" description="Proton donor" evidence="6">
    <location>
        <position position="177"/>
    </location>
</feature>
<accession>A0A135YW60</accession>
<dbReference type="GO" id="GO:0006006">
    <property type="term" value="P:glucose metabolic process"/>
    <property type="evidence" value="ECO:0007669"/>
    <property type="project" value="TreeGrafter"/>
</dbReference>
<name>A0A135YW60_9FIRM</name>
<dbReference type="PATRIC" id="fig|1261.5.peg.630"/>
<dbReference type="EC" id="5.1.3.3" evidence="5"/>
<dbReference type="PIRSF" id="PIRSF005096">
    <property type="entry name" value="GALM"/>
    <property type="match status" value="1"/>
</dbReference>
<dbReference type="InterPro" id="IPR008183">
    <property type="entry name" value="Aldose_1/G6P_1-epimerase"/>
</dbReference>
<keyword evidence="3 5" id="KW-0413">Isomerase</keyword>
<dbReference type="RefSeq" id="WP_061101710.1">
    <property type="nucleotide sequence ID" value="NZ_KQ961795.1"/>
</dbReference>
<dbReference type="CDD" id="cd09019">
    <property type="entry name" value="galactose_mutarotase_like"/>
    <property type="match status" value="1"/>
</dbReference>
<dbReference type="Proteomes" id="UP000070326">
    <property type="component" value="Unassembled WGS sequence"/>
</dbReference>
<feature type="binding site" evidence="7">
    <location>
        <position position="257"/>
    </location>
    <ligand>
        <name>beta-D-galactose</name>
        <dbReference type="ChEBI" id="CHEBI:27667"/>
    </ligand>
</feature>
<comment type="similarity">
    <text evidence="2 5">Belongs to the aldose epimerase family.</text>
</comment>
<dbReference type="Pfam" id="PF01263">
    <property type="entry name" value="Aldose_epim"/>
    <property type="match status" value="1"/>
</dbReference>
<evidence type="ECO:0000256" key="5">
    <source>
        <dbReference type="PIRNR" id="PIRNR005096"/>
    </source>
</evidence>
<dbReference type="GO" id="GO:0004034">
    <property type="term" value="F:aldose 1-epimerase activity"/>
    <property type="evidence" value="ECO:0007669"/>
    <property type="project" value="UniProtKB-EC"/>
</dbReference>
<dbReference type="GO" id="GO:0005737">
    <property type="term" value="C:cytoplasm"/>
    <property type="evidence" value="ECO:0007669"/>
    <property type="project" value="TreeGrafter"/>
</dbReference>
<evidence type="ECO:0000313" key="10">
    <source>
        <dbReference type="Proteomes" id="UP000070326"/>
    </source>
</evidence>
<evidence type="ECO:0000256" key="8">
    <source>
        <dbReference type="PIRSR" id="PIRSR005096-3"/>
    </source>
</evidence>
<evidence type="ECO:0000256" key="4">
    <source>
        <dbReference type="ARBA" id="ARBA00023277"/>
    </source>
</evidence>
<dbReference type="SUPFAM" id="SSF74650">
    <property type="entry name" value="Galactose mutarotase-like"/>
    <property type="match status" value="1"/>
</dbReference>
<dbReference type="InterPro" id="IPR047215">
    <property type="entry name" value="Galactose_mutarotase-like"/>
</dbReference>
<dbReference type="AlphaFoldDB" id="A0A135YW60"/>
<dbReference type="UniPathway" id="UPA00242"/>
<dbReference type="EMBL" id="LSQZ01000019">
    <property type="protein sequence ID" value="KXI13636.1"/>
    <property type="molecule type" value="Genomic_DNA"/>
</dbReference>
<dbReference type="Gene3D" id="2.70.98.10">
    <property type="match status" value="1"/>
</dbReference>
<dbReference type="InterPro" id="IPR015443">
    <property type="entry name" value="Aldose_1-epimerase"/>
</dbReference>
<gene>
    <name evidence="9" type="ORF">HMPREF3195_00625</name>
</gene>
<protein>
    <recommendedName>
        <fullName evidence="5">Aldose 1-epimerase</fullName>
        <ecNumber evidence="5">5.1.3.3</ecNumber>
    </recommendedName>
</protein>
<evidence type="ECO:0000256" key="1">
    <source>
        <dbReference type="ARBA" id="ARBA00005028"/>
    </source>
</evidence>
<dbReference type="STRING" id="1261.HMPREF3195_00625"/>
<dbReference type="eggNOG" id="COG2017">
    <property type="taxonomic scope" value="Bacteria"/>
</dbReference>
<evidence type="ECO:0000256" key="3">
    <source>
        <dbReference type="ARBA" id="ARBA00023235"/>
    </source>
</evidence>
<dbReference type="PANTHER" id="PTHR10091">
    <property type="entry name" value="ALDOSE-1-EPIMERASE"/>
    <property type="match status" value="1"/>
</dbReference>
<comment type="catalytic activity">
    <reaction evidence="5">
        <text>alpha-D-glucose = beta-D-glucose</text>
        <dbReference type="Rhea" id="RHEA:10264"/>
        <dbReference type="ChEBI" id="CHEBI:15903"/>
        <dbReference type="ChEBI" id="CHEBI:17925"/>
        <dbReference type="EC" id="5.1.3.3"/>
    </reaction>
</comment>